<keyword evidence="3" id="KW-1185">Reference proteome</keyword>
<name>A0A453I264_AEGTS</name>
<dbReference type="EnsemblPlants" id="AET4Gv20416400.6">
    <property type="protein sequence ID" value="AET4Gv20416400.6"/>
    <property type="gene ID" value="AET4Gv20416400"/>
</dbReference>
<dbReference type="Gramene" id="AET4Gv20416400.1">
    <property type="protein sequence ID" value="AET4Gv20416400.1"/>
    <property type="gene ID" value="AET4Gv20416400"/>
</dbReference>
<dbReference type="AlphaFoldDB" id="A0A453I264"/>
<protein>
    <submittedName>
        <fullName evidence="2">Uncharacterized protein</fullName>
    </submittedName>
</protein>
<dbReference type="Gramene" id="AET4Gv20416400.3">
    <property type="protein sequence ID" value="AET4Gv20416400.3"/>
    <property type="gene ID" value="AET4Gv20416400"/>
</dbReference>
<dbReference type="EnsemblPlants" id="AET4Gv20416400.2">
    <property type="protein sequence ID" value="AET4Gv20416400.2"/>
    <property type="gene ID" value="AET4Gv20416400"/>
</dbReference>
<dbReference type="EnsemblPlants" id="AET4Gv20416400.12">
    <property type="protein sequence ID" value="AET4Gv20416400.12"/>
    <property type="gene ID" value="AET4Gv20416400"/>
</dbReference>
<dbReference type="EnsemblPlants" id="AET4Gv20416400.3">
    <property type="protein sequence ID" value="AET4Gv20416400.3"/>
    <property type="gene ID" value="AET4Gv20416400"/>
</dbReference>
<keyword evidence="1" id="KW-1133">Transmembrane helix</keyword>
<reference evidence="3" key="2">
    <citation type="journal article" date="2017" name="Nat. Plants">
        <title>The Aegilops tauschii genome reveals multiple impacts of transposons.</title>
        <authorList>
            <person name="Zhao G."/>
            <person name="Zou C."/>
            <person name="Li K."/>
            <person name="Wang K."/>
            <person name="Li T."/>
            <person name="Gao L."/>
            <person name="Zhang X."/>
            <person name="Wang H."/>
            <person name="Yang Z."/>
            <person name="Liu X."/>
            <person name="Jiang W."/>
            <person name="Mao L."/>
            <person name="Kong X."/>
            <person name="Jiao Y."/>
            <person name="Jia J."/>
        </authorList>
    </citation>
    <scope>NUCLEOTIDE SEQUENCE [LARGE SCALE GENOMIC DNA]</scope>
    <source>
        <strain evidence="3">cv. AL8/78</strain>
    </source>
</reference>
<evidence type="ECO:0000313" key="2">
    <source>
        <dbReference type="EnsemblPlants" id="AET4Gv20416400.8"/>
    </source>
</evidence>
<dbReference type="EnsemblPlants" id="AET4Gv20416400.10">
    <property type="protein sequence ID" value="AET4Gv20416400.10"/>
    <property type="gene ID" value="AET4Gv20416400"/>
</dbReference>
<dbReference type="EnsemblPlants" id="AET4Gv20416400.13">
    <property type="protein sequence ID" value="AET4Gv20416400.13"/>
    <property type="gene ID" value="AET4Gv20416400"/>
</dbReference>
<dbReference type="EnsemblPlants" id="AET4Gv20416400.4">
    <property type="protein sequence ID" value="AET4Gv20416400.4"/>
    <property type="gene ID" value="AET4Gv20416400"/>
</dbReference>
<organism evidence="2 3">
    <name type="scientific">Aegilops tauschii subsp. strangulata</name>
    <name type="common">Goatgrass</name>
    <dbReference type="NCBI Taxonomy" id="200361"/>
    <lineage>
        <taxon>Eukaryota</taxon>
        <taxon>Viridiplantae</taxon>
        <taxon>Streptophyta</taxon>
        <taxon>Embryophyta</taxon>
        <taxon>Tracheophyta</taxon>
        <taxon>Spermatophyta</taxon>
        <taxon>Magnoliopsida</taxon>
        <taxon>Liliopsida</taxon>
        <taxon>Poales</taxon>
        <taxon>Poaceae</taxon>
        <taxon>BOP clade</taxon>
        <taxon>Pooideae</taxon>
        <taxon>Triticodae</taxon>
        <taxon>Triticeae</taxon>
        <taxon>Triticinae</taxon>
        <taxon>Aegilops</taxon>
    </lineage>
</organism>
<sequence length="76" mass="8746">MWCKILGLDIMVQWKFGSLSCLSYPFVAYITLQSSMNNLVRNIFLLYCSCLSMDSFQHGSVFHICDNLKLYKVAPV</sequence>
<dbReference type="Gramene" id="AET4Gv20416400.2">
    <property type="protein sequence ID" value="AET4Gv20416400.2"/>
    <property type="gene ID" value="AET4Gv20416400"/>
</dbReference>
<dbReference type="Proteomes" id="UP000015105">
    <property type="component" value="Chromosome 4D"/>
</dbReference>
<dbReference type="Gramene" id="AET4Gv20416400.14">
    <property type="protein sequence ID" value="AET4Gv20416400.14"/>
    <property type="gene ID" value="AET4Gv20416400"/>
</dbReference>
<dbReference type="Gramene" id="AET4Gv20416400.13">
    <property type="protein sequence ID" value="AET4Gv20416400.13"/>
    <property type="gene ID" value="AET4Gv20416400"/>
</dbReference>
<proteinExistence type="predicted"/>
<evidence type="ECO:0000256" key="1">
    <source>
        <dbReference type="SAM" id="Phobius"/>
    </source>
</evidence>
<dbReference type="Gramene" id="AET4Gv20416400.8">
    <property type="protein sequence ID" value="AET4Gv20416400.8"/>
    <property type="gene ID" value="AET4Gv20416400"/>
</dbReference>
<feature type="transmembrane region" description="Helical" evidence="1">
    <location>
        <begin position="12"/>
        <end position="32"/>
    </location>
</feature>
<keyword evidence="1" id="KW-0812">Transmembrane</keyword>
<dbReference type="Gramene" id="AET4Gv20416400.10">
    <property type="protein sequence ID" value="AET4Gv20416400.10"/>
    <property type="gene ID" value="AET4Gv20416400"/>
</dbReference>
<reference evidence="3" key="1">
    <citation type="journal article" date="2014" name="Science">
        <title>Ancient hybridizations among the ancestral genomes of bread wheat.</title>
        <authorList>
            <consortium name="International Wheat Genome Sequencing Consortium,"/>
            <person name="Marcussen T."/>
            <person name="Sandve S.R."/>
            <person name="Heier L."/>
            <person name="Spannagl M."/>
            <person name="Pfeifer M."/>
            <person name="Jakobsen K.S."/>
            <person name="Wulff B.B."/>
            <person name="Steuernagel B."/>
            <person name="Mayer K.F."/>
            <person name="Olsen O.A."/>
        </authorList>
    </citation>
    <scope>NUCLEOTIDE SEQUENCE [LARGE SCALE GENOMIC DNA]</scope>
    <source>
        <strain evidence="3">cv. AL8/78</strain>
    </source>
</reference>
<accession>A0A453I264</accession>
<dbReference type="Gramene" id="AET4Gv20416400.6">
    <property type="protein sequence ID" value="AET4Gv20416400.6"/>
    <property type="gene ID" value="AET4Gv20416400"/>
</dbReference>
<reference evidence="2" key="4">
    <citation type="submission" date="2019-03" db="UniProtKB">
        <authorList>
            <consortium name="EnsemblPlants"/>
        </authorList>
    </citation>
    <scope>IDENTIFICATION</scope>
</reference>
<dbReference type="EnsemblPlants" id="AET4Gv20416400.1">
    <property type="protein sequence ID" value="AET4Gv20416400.1"/>
    <property type="gene ID" value="AET4Gv20416400"/>
</dbReference>
<reference evidence="2" key="3">
    <citation type="journal article" date="2017" name="Nature">
        <title>Genome sequence of the progenitor of the wheat D genome Aegilops tauschii.</title>
        <authorList>
            <person name="Luo M.C."/>
            <person name="Gu Y.Q."/>
            <person name="Puiu D."/>
            <person name="Wang H."/>
            <person name="Twardziok S.O."/>
            <person name="Deal K.R."/>
            <person name="Huo N."/>
            <person name="Zhu T."/>
            <person name="Wang L."/>
            <person name="Wang Y."/>
            <person name="McGuire P.E."/>
            <person name="Liu S."/>
            <person name="Long H."/>
            <person name="Ramasamy R.K."/>
            <person name="Rodriguez J.C."/>
            <person name="Van S.L."/>
            <person name="Yuan L."/>
            <person name="Wang Z."/>
            <person name="Xia Z."/>
            <person name="Xiao L."/>
            <person name="Anderson O.D."/>
            <person name="Ouyang S."/>
            <person name="Liang Y."/>
            <person name="Zimin A.V."/>
            <person name="Pertea G."/>
            <person name="Qi P."/>
            <person name="Bennetzen J.L."/>
            <person name="Dai X."/>
            <person name="Dawson M.W."/>
            <person name="Muller H.G."/>
            <person name="Kugler K."/>
            <person name="Rivarola-Duarte L."/>
            <person name="Spannagl M."/>
            <person name="Mayer K.F.X."/>
            <person name="Lu F.H."/>
            <person name="Bevan M.W."/>
            <person name="Leroy P."/>
            <person name="Li P."/>
            <person name="You F.M."/>
            <person name="Sun Q."/>
            <person name="Liu Z."/>
            <person name="Lyons E."/>
            <person name="Wicker T."/>
            <person name="Salzberg S.L."/>
            <person name="Devos K.M."/>
            <person name="Dvorak J."/>
        </authorList>
    </citation>
    <scope>NUCLEOTIDE SEQUENCE [LARGE SCALE GENOMIC DNA]</scope>
    <source>
        <strain evidence="2">cv. AL8/78</strain>
    </source>
</reference>
<dbReference type="Gramene" id="AET4Gv20416400.4">
    <property type="protein sequence ID" value="AET4Gv20416400.4"/>
    <property type="gene ID" value="AET4Gv20416400"/>
</dbReference>
<dbReference type="EnsemblPlants" id="AET4Gv20416400.14">
    <property type="protein sequence ID" value="AET4Gv20416400.14"/>
    <property type="gene ID" value="AET4Gv20416400"/>
</dbReference>
<keyword evidence="1" id="KW-0472">Membrane</keyword>
<evidence type="ECO:0000313" key="3">
    <source>
        <dbReference type="Proteomes" id="UP000015105"/>
    </source>
</evidence>
<reference evidence="2" key="5">
    <citation type="journal article" date="2021" name="G3 (Bethesda)">
        <title>Aegilops tauschii genome assembly Aet v5.0 features greater sequence contiguity and improved annotation.</title>
        <authorList>
            <person name="Wang L."/>
            <person name="Zhu T."/>
            <person name="Rodriguez J.C."/>
            <person name="Deal K.R."/>
            <person name="Dubcovsky J."/>
            <person name="McGuire P.E."/>
            <person name="Lux T."/>
            <person name="Spannagl M."/>
            <person name="Mayer K.F.X."/>
            <person name="Baldrich P."/>
            <person name="Meyers B.C."/>
            <person name="Huo N."/>
            <person name="Gu Y.Q."/>
            <person name="Zhou H."/>
            <person name="Devos K.M."/>
            <person name="Bennetzen J.L."/>
            <person name="Unver T."/>
            <person name="Budak H."/>
            <person name="Gulick P.J."/>
            <person name="Galiba G."/>
            <person name="Kalapos B."/>
            <person name="Nelson D.R."/>
            <person name="Li P."/>
            <person name="You F.M."/>
            <person name="Luo M.C."/>
            <person name="Dvorak J."/>
        </authorList>
    </citation>
    <scope>NUCLEOTIDE SEQUENCE [LARGE SCALE GENOMIC DNA]</scope>
    <source>
        <strain evidence="2">cv. AL8/78</strain>
    </source>
</reference>
<dbReference type="EnsemblPlants" id="AET4Gv20416400.8">
    <property type="protein sequence ID" value="AET4Gv20416400.8"/>
    <property type="gene ID" value="AET4Gv20416400"/>
</dbReference>
<dbReference type="Gramene" id="AET4Gv20416400.12">
    <property type="protein sequence ID" value="AET4Gv20416400.12"/>
    <property type="gene ID" value="AET4Gv20416400"/>
</dbReference>